<gene>
    <name evidence="1" type="ORF">POCTA_138.1.T0070392</name>
</gene>
<protein>
    <submittedName>
        <fullName evidence="1">Uncharacterized protein</fullName>
    </submittedName>
</protein>
<evidence type="ECO:0000313" key="1">
    <source>
        <dbReference type="EMBL" id="CAD8136439.1"/>
    </source>
</evidence>
<name>A0A8S1SBF9_PAROT</name>
<accession>A0A8S1SBF9</accession>
<dbReference type="AlphaFoldDB" id="A0A8S1SBF9"/>
<evidence type="ECO:0000313" key="2">
    <source>
        <dbReference type="Proteomes" id="UP000683925"/>
    </source>
</evidence>
<dbReference type="EMBL" id="CAJJDP010000006">
    <property type="protein sequence ID" value="CAD8136439.1"/>
    <property type="molecule type" value="Genomic_DNA"/>
</dbReference>
<organism evidence="1 2">
    <name type="scientific">Paramecium octaurelia</name>
    <dbReference type="NCBI Taxonomy" id="43137"/>
    <lineage>
        <taxon>Eukaryota</taxon>
        <taxon>Sar</taxon>
        <taxon>Alveolata</taxon>
        <taxon>Ciliophora</taxon>
        <taxon>Intramacronucleata</taxon>
        <taxon>Oligohymenophorea</taxon>
        <taxon>Peniculida</taxon>
        <taxon>Parameciidae</taxon>
        <taxon>Paramecium</taxon>
    </lineage>
</organism>
<sequence length="240" mass="27894">MNIVNIIYPNDNQLQLNTFAQQIRSDLQQHNCHLLYKLDIQNSNIDAFPCNSCKDSDLQYIQKGRLQTPSEQEHSKHLSIFHPRQSIYTPNPWSEYFHIKTQKGHHCILLCLINNRKLVCTSLNPHPISKAKPYIYNNNDSLLADCIQTQEYNHKNQVVHLSTNKDQYHNCPALYLHSLNYKWRGSRIYPNSFLNLHQSLKHNPYKQPQASCSFSSENVHVTSCSLFPSNIMGQHSASTY</sequence>
<dbReference type="Proteomes" id="UP000683925">
    <property type="component" value="Unassembled WGS sequence"/>
</dbReference>
<reference evidence="1" key="1">
    <citation type="submission" date="2021-01" db="EMBL/GenBank/DDBJ databases">
        <authorList>
            <consortium name="Genoscope - CEA"/>
            <person name="William W."/>
        </authorList>
    </citation>
    <scope>NUCLEOTIDE SEQUENCE</scope>
</reference>
<comment type="caution">
    <text evidence="1">The sequence shown here is derived from an EMBL/GenBank/DDBJ whole genome shotgun (WGS) entry which is preliminary data.</text>
</comment>
<proteinExistence type="predicted"/>
<keyword evidence="2" id="KW-1185">Reference proteome</keyword>